<proteinExistence type="inferred from homology"/>
<evidence type="ECO:0000256" key="2">
    <source>
        <dbReference type="RuleBase" id="RU003707"/>
    </source>
</evidence>
<comment type="similarity">
    <text evidence="1 2">Belongs to the enoyl-CoA hydratase/isomerase family.</text>
</comment>
<dbReference type="Gene3D" id="3.90.226.10">
    <property type="entry name" value="2-enoyl-CoA Hydratase, Chain A, domain 1"/>
    <property type="match status" value="1"/>
</dbReference>
<dbReference type="EMBL" id="CP001738">
    <property type="protein sequence ID" value="ACY98991.1"/>
    <property type="molecule type" value="Genomic_DNA"/>
</dbReference>
<dbReference type="SUPFAM" id="SSF52096">
    <property type="entry name" value="ClpP/crotonase"/>
    <property type="match status" value="1"/>
</dbReference>
<dbReference type="RefSeq" id="WP_012853775.1">
    <property type="nucleotide sequence ID" value="NC_013510.1"/>
</dbReference>
<organism evidence="3 4">
    <name type="scientific">Thermomonospora curvata (strain ATCC 19995 / DSM 43183 / JCM 3096 / KCTC 9072 / NBRC 15933 / NCIMB 10081 / Henssen B9)</name>
    <dbReference type="NCBI Taxonomy" id="471852"/>
    <lineage>
        <taxon>Bacteria</taxon>
        <taxon>Bacillati</taxon>
        <taxon>Actinomycetota</taxon>
        <taxon>Actinomycetes</taxon>
        <taxon>Streptosporangiales</taxon>
        <taxon>Thermomonosporaceae</taxon>
        <taxon>Thermomonospora</taxon>
    </lineage>
</organism>
<dbReference type="KEGG" id="tcu:Tcur_3453"/>
<dbReference type="PANTHER" id="PTHR43802:SF1">
    <property type="entry name" value="IP11341P-RELATED"/>
    <property type="match status" value="1"/>
</dbReference>
<gene>
    <name evidence="3" type="ordered locus">Tcur_3453</name>
</gene>
<dbReference type="CDD" id="cd06558">
    <property type="entry name" value="crotonase-like"/>
    <property type="match status" value="1"/>
</dbReference>
<dbReference type="AlphaFoldDB" id="D1AB48"/>
<dbReference type="HOGENOM" id="CLU_009834_7_4_11"/>
<dbReference type="STRING" id="471852.Tcur_3453"/>
<dbReference type="PROSITE" id="PS00166">
    <property type="entry name" value="ENOYL_COA_HYDRATASE"/>
    <property type="match status" value="1"/>
</dbReference>
<dbReference type="InterPro" id="IPR018376">
    <property type="entry name" value="Enoyl-CoA_hyd/isom_CS"/>
</dbReference>
<protein>
    <submittedName>
        <fullName evidence="3">Enoyl-CoA hydratase/isomerase</fullName>
    </submittedName>
</protein>
<dbReference type="InterPro" id="IPR001753">
    <property type="entry name" value="Enoyl-CoA_hydra/iso"/>
</dbReference>
<evidence type="ECO:0000313" key="4">
    <source>
        <dbReference type="Proteomes" id="UP000001918"/>
    </source>
</evidence>
<evidence type="ECO:0000256" key="1">
    <source>
        <dbReference type="ARBA" id="ARBA00005254"/>
    </source>
</evidence>
<dbReference type="GO" id="GO:0016853">
    <property type="term" value="F:isomerase activity"/>
    <property type="evidence" value="ECO:0007669"/>
    <property type="project" value="UniProtKB-KW"/>
</dbReference>
<dbReference type="InterPro" id="IPR029045">
    <property type="entry name" value="ClpP/crotonase-like_dom_sf"/>
</dbReference>
<dbReference type="Proteomes" id="UP000001918">
    <property type="component" value="Chromosome"/>
</dbReference>
<keyword evidence="3" id="KW-0413">Isomerase</keyword>
<sequence>MAVRIEDRGHVRIVTLDRPERRNAVDGPMADRIAEVFAAFERDGRARVAVLTGAGGTFCAGNDLKAIAAGEFPVPTRQAPPMRVTRAAPAKPVIAAIEGPCFGGGLELALWCDLRVASATAEFGLLNLVHGLPSMDAGTVRLPRLIGHARALEMIVTARRVPAAEAMGWGLLNRLVEPGRALDEALRLAEAVAALPQEPMLASRRSALQQWGRPEAEAFGREVELALAALGNPG</sequence>
<name>D1AB48_THECD</name>
<accession>D1AB48</accession>
<dbReference type="Pfam" id="PF00378">
    <property type="entry name" value="ECH_1"/>
    <property type="match status" value="1"/>
</dbReference>
<dbReference type="PANTHER" id="PTHR43802">
    <property type="entry name" value="ENOYL-COA HYDRATASE"/>
    <property type="match status" value="1"/>
</dbReference>
<reference evidence="3 4" key="1">
    <citation type="journal article" date="2011" name="Stand. Genomic Sci.">
        <title>Complete genome sequence of Thermomonospora curvata type strain (B9).</title>
        <authorList>
            <person name="Chertkov O."/>
            <person name="Sikorski J."/>
            <person name="Nolan M."/>
            <person name="Lapidus A."/>
            <person name="Lucas S."/>
            <person name="Del Rio T.G."/>
            <person name="Tice H."/>
            <person name="Cheng J.F."/>
            <person name="Goodwin L."/>
            <person name="Pitluck S."/>
            <person name="Liolios K."/>
            <person name="Ivanova N."/>
            <person name="Mavromatis K."/>
            <person name="Mikhailova N."/>
            <person name="Ovchinnikova G."/>
            <person name="Pati A."/>
            <person name="Chen A."/>
            <person name="Palaniappan K."/>
            <person name="Djao O.D."/>
            <person name="Land M."/>
            <person name="Hauser L."/>
            <person name="Chang Y.J."/>
            <person name="Jeffries C.D."/>
            <person name="Brettin T."/>
            <person name="Han C."/>
            <person name="Detter J.C."/>
            <person name="Rohde M."/>
            <person name="Goker M."/>
            <person name="Woyke T."/>
            <person name="Bristow J."/>
            <person name="Eisen J.A."/>
            <person name="Markowitz V."/>
            <person name="Hugenholtz P."/>
            <person name="Klenk H.P."/>
            <person name="Kyrpides N.C."/>
        </authorList>
    </citation>
    <scope>NUCLEOTIDE SEQUENCE [LARGE SCALE GENOMIC DNA]</scope>
    <source>
        <strain evidence="4">ATCC 19995 / DSM 43183 / JCM 3096 / KCTC 9072 / NBRC 15933 / NCIMB 10081 / Henssen B9</strain>
    </source>
</reference>
<keyword evidence="4" id="KW-1185">Reference proteome</keyword>
<evidence type="ECO:0000313" key="3">
    <source>
        <dbReference type="EMBL" id="ACY98991.1"/>
    </source>
</evidence>
<dbReference type="eggNOG" id="COG1024">
    <property type="taxonomic scope" value="Bacteria"/>
</dbReference>